<dbReference type="Pfam" id="PF07686">
    <property type="entry name" value="V-set"/>
    <property type="match status" value="1"/>
</dbReference>
<evidence type="ECO:0000256" key="10">
    <source>
        <dbReference type="ARBA" id="ARBA00023319"/>
    </source>
</evidence>
<dbReference type="Proteomes" id="UP000504632">
    <property type="component" value="Chromosome 11"/>
</dbReference>
<dbReference type="FunFam" id="2.60.40.10:FF:000142">
    <property type="entry name" value="V-set domain-containing T-cell activation inhibitor 1"/>
    <property type="match status" value="1"/>
</dbReference>
<protein>
    <submittedName>
        <fullName evidence="14">CD276 antigen-like</fullName>
    </submittedName>
</protein>
<dbReference type="FunCoup" id="A0A6J2WDY8">
    <property type="interactions" value="2"/>
</dbReference>
<evidence type="ECO:0000256" key="7">
    <source>
        <dbReference type="ARBA" id="ARBA00023157"/>
    </source>
</evidence>
<dbReference type="GO" id="GO:0009897">
    <property type="term" value="C:external side of plasma membrane"/>
    <property type="evidence" value="ECO:0007669"/>
    <property type="project" value="TreeGrafter"/>
</dbReference>
<evidence type="ECO:0000313" key="14">
    <source>
        <dbReference type="RefSeq" id="XP_030643685.1"/>
    </source>
</evidence>
<dbReference type="SMART" id="SM00406">
    <property type="entry name" value="IGv"/>
    <property type="match status" value="1"/>
</dbReference>
<dbReference type="SUPFAM" id="SSF48726">
    <property type="entry name" value="Immunoglobulin"/>
    <property type="match status" value="1"/>
</dbReference>
<dbReference type="PANTHER" id="PTHR25466">
    <property type="entry name" value="T-LYMPHOCYTE ACTIVATION ANTIGEN"/>
    <property type="match status" value="1"/>
</dbReference>
<dbReference type="AlphaFoldDB" id="A0A6J2WDY8"/>
<dbReference type="GO" id="GO:0071222">
    <property type="term" value="P:cellular response to lipopolysaccharide"/>
    <property type="evidence" value="ECO:0007669"/>
    <property type="project" value="TreeGrafter"/>
</dbReference>
<feature type="region of interest" description="Disordered" evidence="11">
    <location>
        <begin position="22"/>
        <end position="55"/>
    </location>
</feature>
<keyword evidence="2" id="KW-1003">Cell membrane</keyword>
<dbReference type="InterPro" id="IPR007110">
    <property type="entry name" value="Ig-like_dom"/>
</dbReference>
<dbReference type="InParanoid" id="A0A6J2WDY8"/>
<keyword evidence="5" id="KW-1133">Transmembrane helix</keyword>
<keyword evidence="7" id="KW-1015">Disulfide bond</keyword>
<keyword evidence="13" id="KW-1185">Reference proteome</keyword>
<keyword evidence="8" id="KW-0675">Receptor</keyword>
<dbReference type="GO" id="GO:0031295">
    <property type="term" value="P:T cell costimulation"/>
    <property type="evidence" value="ECO:0007669"/>
    <property type="project" value="TreeGrafter"/>
</dbReference>
<dbReference type="GO" id="GO:0042130">
    <property type="term" value="P:negative regulation of T cell proliferation"/>
    <property type="evidence" value="ECO:0007669"/>
    <property type="project" value="TreeGrafter"/>
</dbReference>
<gene>
    <name evidence="14" type="primary">LOC115823800</name>
</gene>
<proteinExistence type="predicted"/>
<reference evidence="14" key="2">
    <citation type="submission" date="2025-08" db="UniProtKB">
        <authorList>
            <consortium name="RefSeq"/>
        </authorList>
    </citation>
    <scope>IDENTIFICATION</scope>
</reference>
<dbReference type="RefSeq" id="XP_030643685.1">
    <property type="nucleotide sequence ID" value="XM_030787825.1"/>
</dbReference>
<keyword evidence="3" id="KW-0812">Transmembrane</keyword>
<dbReference type="InterPro" id="IPR003599">
    <property type="entry name" value="Ig_sub"/>
</dbReference>
<dbReference type="InterPro" id="IPR013106">
    <property type="entry name" value="Ig_V-set"/>
</dbReference>
<feature type="compositionally biased region" description="Basic and acidic residues" evidence="11">
    <location>
        <begin position="34"/>
        <end position="47"/>
    </location>
</feature>
<dbReference type="GO" id="GO:0006955">
    <property type="term" value="P:immune response"/>
    <property type="evidence" value="ECO:0007669"/>
    <property type="project" value="TreeGrafter"/>
</dbReference>
<dbReference type="SMART" id="SM00409">
    <property type="entry name" value="IG"/>
    <property type="match status" value="1"/>
</dbReference>
<sequence>MILEDLLALVVEQVTGLGGLESRQWQGPELEGGPPRRQEQETSEPRGGHSFCSIRRPRGGRTCAAARSSSSILTTNEYIAGALAVRKLHTKNGSSLVSAMRVVLTTTRSSSEVTWSSNERLNDEWAEGVDIVRIEPCSPRSQEMTPLLCSSSGSKAEFKVSVPNTPQVALHGQSVILSCSFSVGTSWELSSTVIIWKRGLEVIHDFHHSQDQLDWQSPHFASRTSLFTSEIKNGNASLKLDRTTPEDEGIYSCSVSTDMGSQKQSFHLKIAAHYPEPHLQLSKTTHGINLFMKSEGGYPAPTLLWLNESTEDLTNHTVTHLTQDTHTKLYNVYSTLTLTGVTNLFLTFVLRNEDLQQEIRREIELNLISDTRDFEN</sequence>
<comment type="subcellular location">
    <subcellularLocation>
        <location evidence="1">Cell membrane</location>
        <topology evidence="1">Single-pass type I membrane protein</topology>
    </subcellularLocation>
</comment>
<keyword evidence="9" id="KW-0325">Glycoprotein</keyword>
<dbReference type="InterPro" id="IPR013162">
    <property type="entry name" value="CD80_C2-set"/>
</dbReference>
<evidence type="ECO:0000256" key="1">
    <source>
        <dbReference type="ARBA" id="ARBA00004251"/>
    </source>
</evidence>
<evidence type="ECO:0000259" key="12">
    <source>
        <dbReference type="PROSITE" id="PS50835"/>
    </source>
</evidence>
<evidence type="ECO:0000313" key="13">
    <source>
        <dbReference type="Proteomes" id="UP000504632"/>
    </source>
</evidence>
<reference evidence="13" key="1">
    <citation type="submission" date="2024-06" db="UniProtKB">
        <authorList>
            <consortium name="RefSeq"/>
        </authorList>
    </citation>
    <scope>NUCLEOTIDE SEQUENCE [LARGE SCALE GENOMIC DNA]</scope>
</reference>
<dbReference type="InterPro" id="IPR013783">
    <property type="entry name" value="Ig-like_fold"/>
</dbReference>
<evidence type="ECO:0000256" key="2">
    <source>
        <dbReference type="ARBA" id="ARBA00022475"/>
    </source>
</evidence>
<dbReference type="PANTHER" id="PTHR25466:SF14">
    <property type="entry name" value="BUTYROPHILIN SUBFAMILY 2 MEMBER A2-LIKE-RELATED"/>
    <property type="match status" value="1"/>
</dbReference>
<evidence type="ECO:0000256" key="3">
    <source>
        <dbReference type="ARBA" id="ARBA00022692"/>
    </source>
</evidence>
<dbReference type="Gene3D" id="2.60.40.10">
    <property type="entry name" value="Immunoglobulins"/>
    <property type="match status" value="2"/>
</dbReference>
<dbReference type="GO" id="GO:0007166">
    <property type="term" value="P:cell surface receptor signaling pathway"/>
    <property type="evidence" value="ECO:0007669"/>
    <property type="project" value="TreeGrafter"/>
</dbReference>
<evidence type="ECO:0000256" key="8">
    <source>
        <dbReference type="ARBA" id="ARBA00023170"/>
    </source>
</evidence>
<name>A0A6J2WDY8_CHACN</name>
<keyword evidence="4" id="KW-0732">Signal</keyword>
<evidence type="ECO:0000256" key="6">
    <source>
        <dbReference type="ARBA" id="ARBA00023136"/>
    </source>
</evidence>
<organism evidence="13 14">
    <name type="scientific">Chanos chanos</name>
    <name type="common">Milkfish</name>
    <name type="synonym">Mugil chanos</name>
    <dbReference type="NCBI Taxonomy" id="29144"/>
    <lineage>
        <taxon>Eukaryota</taxon>
        <taxon>Metazoa</taxon>
        <taxon>Chordata</taxon>
        <taxon>Craniata</taxon>
        <taxon>Vertebrata</taxon>
        <taxon>Euteleostomi</taxon>
        <taxon>Actinopterygii</taxon>
        <taxon>Neopterygii</taxon>
        <taxon>Teleostei</taxon>
        <taxon>Ostariophysi</taxon>
        <taxon>Gonorynchiformes</taxon>
        <taxon>Chanidae</taxon>
        <taxon>Chanos</taxon>
    </lineage>
</organism>
<evidence type="ECO:0000256" key="9">
    <source>
        <dbReference type="ARBA" id="ARBA00023180"/>
    </source>
</evidence>
<accession>A0A6J2WDY8</accession>
<dbReference type="InterPro" id="IPR051713">
    <property type="entry name" value="T-cell_Activation_Regulation"/>
</dbReference>
<dbReference type="InterPro" id="IPR036179">
    <property type="entry name" value="Ig-like_dom_sf"/>
</dbReference>
<dbReference type="Pfam" id="PF08205">
    <property type="entry name" value="C2-set_2"/>
    <property type="match status" value="1"/>
</dbReference>
<evidence type="ECO:0000256" key="4">
    <source>
        <dbReference type="ARBA" id="ARBA00022729"/>
    </source>
</evidence>
<keyword evidence="6" id="KW-0472">Membrane</keyword>
<dbReference type="GO" id="GO:0042102">
    <property type="term" value="P:positive regulation of T cell proliferation"/>
    <property type="evidence" value="ECO:0007669"/>
    <property type="project" value="TreeGrafter"/>
</dbReference>
<evidence type="ECO:0000256" key="11">
    <source>
        <dbReference type="SAM" id="MobiDB-lite"/>
    </source>
</evidence>
<evidence type="ECO:0000256" key="5">
    <source>
        <dbReference type="ARBA" id="ARBA00022989"/>
    </source>
</evidence>
<dbReference type="PROSITE" id="PS50835">
    <property type="entry name" value="IG_LIKE"/>
    <property type="match status" value="1"/>
</dbReference>
<dbReference type="GeneID" id="115823800"/>
<dbReference type="OrthoDB" id="5857426at2759"/>
<keyword evidence="10" id="KW-0393">Immunoglobulin domain</keyword>
<feature type="domain" description="Ig-like" evidence="12">
    <location>
        <begin position="139"/>
        <end position="269"/>
    </location>
</feature>